<dbReference type="InterPro" id="IPR011324">
    <property type="entry name" value="Cytotoxic_necrot_fac-like_cat"/>
</dbReference>
<keyword evidence="2 3" id="KW-0378">Hydrolase</keyword>
<dbReference type="SUPFAM" id="SSF64438">
    <property type="entry name" value="CNF1/YfiH-like putative cysteine hydrolases"/>
    <property type="match status" value="1"/>
</dbReference>
<dbReference type="RefSeq" id="WP_254269150.1">
    <property type="nucleotide sequence ID" value="NZ_CP100400.1"/>
</dbReference>
<proteinExistence type="inferred from homology"/>
<comment type="caution">
    <text evidence="4">The sequence shown here is derived from an EMBL/GenBank/DDBJ whole genome shotgun (WGS) entry which is preliminary data.</text>
</comment>
<dbReference type="AlphaFoldDB" id="A0ABD5Q3B5"/>
<dbReference type="Gene3D" id="3.30.1330.200">
    <property type="match status" value="1"/>
</dbReference>
<dbReference type="GO" id="GO:0050568">
    <property type="term" value="F:protein-glutamine glutaminase activity"/>
    <property type="evidence" value="ECO:0007669"/>
    <property type="project" value="UniProtKB-UniRule"/>
</dbReference>
<evidence type="ECO:0000256" key="3">
    <source>
        <dbReference type="HAMAP-Rule" id="MF_01440"/>
    </source>
</evidence>
<dbReference type="CDD" id="cd16352">
    <property type="entry name" value="CheD"/>
    <property type="match status" value="1"/>
</dbReference>
<keyword evidence="1 3" id="KW-0145">Chemotaxis</keyword>
<dbReference type="InterPro" id="IPR005659">
    <property type="entry name" value="Chemorcpt_Glu_NH3ase_CheD"/>
</dbReference>
<accession>A0ABD5Q3B5</accession>
<reference evidence="4 5" key="1">
    <citation type="journal article" date="2019" name="Int. J. Syst. Evol. Microbiol.">
        <title>The Global Catalogue of Microorganisms (GCM) 10K type strain sequencing project: providing services to taxonomists for standard genome sequencing and annotation.</title>
        <authorList>
            <consortium name="The Broad Institute Genomics Platform"/>
            <consortium name="The Broad Institute Genome Sequencing Center for Infectious Disease"/>
            <person name="Wu L."/>
            <person name="Ma J."/>
        </authorList>
    </citation>
    <scope>NUCLEOTIDE SEQUENCE [LARGE SCALE GENOMIC DNA]</scope>
    <source>
        <strain evidence="4 5">XZYJ18</strain>
    </source>
</reference>
<evidence type="ECO:0000313" key="4">
    <source>
        <dbReference type="EMBL" id="MFC4825153.1"/>
    </source>
</evidence>
<evidence type="ECO:0000256" key="1">
    <source>
        <dbReference type="ARBA" id="ARBA00022500"/>
    </source>
</evidence>
<dbReference type="Proteomes" id="UP001595945">
    <property type="component" value="Unassembled WGS sequence"/>
</dbReference>
<dbReference type="GO" id="GO:0006935">
    <property type="term" value="P:chemotaxis"/>
    <property type="evidence" value="ECO:0007669"/>
    <property type="project" value="UniProtKB-UniRule"/>
</dbReference>
<organism evidence="4 5">
    <name type="scientific">Halorussus aquaticus</name>
    <dbReference type="NCBI Taxonomy" id="2953748"/>
    <lineage>
        <taxon>Archaea</taxon>
        <taxon>Methanobacteriati</taxon>
        <taxon>Methanobacteriota</taxon>
        <taxon>Stenosarchaea group</taxon>
        <taxon>Halobacteria</taxon>
        <taxon>Halobacteriales</taxon>
        <taxon>Haladaptataceae</taxon>
        <taxon>Halorussus</taxon>
    </lineage>
</organism>
<dbReference type="GeneID" id="73044137"/>
<dbReference type="Pfam" id="PF03975">
    <property type="entry name" value="CheD"/>
    <property type="match status" value="1"/>
</dbReference>
<comment type="catalytic activity">
    <reaction evidence="3">
        <text>L-glutaminyl-[protein] + H2O = L-glutamyl-[protein] + NH4(+)</text>
        <dbReference type="Rhea" id="RHEA:16441"/>
        <dbReference type="Rhea" id="RHEA-COMP:10207"/>
        <dbReference type="Rhea" id="RHEA-COMP:10208"/>
        <dbReference type="ChEBI" id="CHEBI:15377"/>
        <dbReference type="ChEBI" id="CHEBI:28938"/>
        <dbReference type="ChEBI" id="CHEBI:29973"/>
        <dbReference type="ChEBI" id="CHEBI:30011"/>
        <dbReference type="EC" id="3.5.1.44"/>
    </reaction>
</comment>
<sequence>MSKPTERRSLTDDAPDRVRVGVAELAVASGDTRLTTSGLGSCVGVAVADPAAGIAGLAHVMLPDATDDDRAKPAKSVELGVERLLDAVETEGGDPDAVEAKIAGGSQMFDFSGVSEGVGERNVERTREALADRGVSVVAEDVGGGHGRSLELVPETWTLRVTSAHRGVEDL</sequence>
<gene>
    <name evidence="3" type="primary">cheD</name>
    <name evidence="4" type="ORF">ACFO9K_12885</name>
</gene>
<name>A0ABD5Q3B5_9EURY</name>
<dbReference type="InterPro" id="IPR038592">
    <property type="entry name" value="CheD-like_sf"/>
</dbReference>
<comment type="similarity">
    <text evidence="3">Belongs to the CheD family.</text>
</comment>
<dbReference type="PANTHER" id="PTHR35147">
    <property type="entry name" value="CHEMORECEPTOR GLUTAMINE DEAMIDASE CHED-RELATED"/>
    <property type="match status" value="1"/>
</dbReference>
<protein>
    <recommendedName>
        <fullName evidence="3">Probable chemoreceptor glutamine deamidase CheD</fullName>
        <ecNumber evidence="3">3.5.1.44</ecNumber>
    </recommendedName>
</protein>
<dbReference type="PANTHER" id="PTHR35147:SF1">
    <property type="entry name" value="CHEMORECEPTOR GLUTAMINE DEAMIDASE CHED-RELATED"/>
    <property type="match status" value="1"/>
</dbReference>
<dbReference type="EMBL" id="JBHSHT010000002">
    <property type="protein sequence ID" value="MFC4825153.1"/>
    <property type="molecule type" value="Genomic_DNA"/>
</dbReference>
<dbReference type="HAMAP" id="MF_01440">
    <property type="entry name" value="CheD"/>
    <property type="match status" value="1"/>
</dbReference>
<evidence type="ECO:0000256" key="2">
    <source>
        <dbReference type="ARBA" id="ARBA00022801"/>
    </source>
</evidence>
<keyword evidence="5" id="KW-1185">Reference proteome</keyword>
<evidence type="ECO:0000313" key="5">
    <source>
        <dbReference type="Proteomes" id="UP001595945"/>
    </source>
</evidence>
<comment type="function">
    <text evidence="3">Probably deamidates glutamine residues to glutamate on methyl-accepting chemotaxis receptors (MCPs), playing an important role in chemotaxis.</text>
</comment>
<dbReference type="EC" id="3.5.1.44" evidence="3"/>